<reference evidence="3" key="1">
    <citation type="submission" date="2020-05" db="EMBL/GenBank/DDBJ databases">
        <authorList>
            <person name="Chiriac C."/>
            <person name="Salcher M."/>
            <person name="Ghai R."/>
            <person name="Kavagutti S V."/>
        </authorList>
    </citation>
    <scope>NUCLEOTIDE SEQUENCE</scope>
</reference>
<protein>
    <submittedName>
        <fullName evidence="3">Unannotated protein</fullName>
    </submittedName>
</protein>
<gene>
    <name evidence="3" type="ORF">UFOPK1788_00033</name>
</gene>
<feature type="domain" description="Fibronectin type-III" evidence="2">
    <location>
        <begin position="360"/>
        <end position="446"/>
    </location>
</feature>
<dbReference type="InterPro" id="IPR036116">
    <property type="entry name" value="FN3_sf"/>
</dbReference>
<dbReference type="EMBL" id="CAEZUE010000002">
    <property type="protein sequence ID" value="CAB4583207.1"/>
    <property type="molecule type" value="Genomic_DNA"/>
</dbReference>
<dbReference type="SUPFAM" id="SSF49265">
    <property type="entry name" value="Fibronectin type III"/>
    <property type="match status" value="1"/>
</dbReference>
<dbReference type="Pfam" id="PF00041">
    <property type="entry name" value="fn3"/>
    <property type="match status" value="2"/>
</dbReference>
<dbReference type="PANTHER" id="PTHR46957:SF3">
    <property type="entry name" value="CYTOKINE RECEPTOR"/>
    <property type="match status" value="1"/>
</dbReference>
<dbReference type="SMART" id="SM00060">
    <property type="entry name" value="FN3"/>
    <property type="match status" value="3"/>
</dbReference>
<dbReference type="PANTHER" id="PTHR46957">
    <property type="entry name" value="CYTOKINE RECEPTOR"/>
    <property type="match status" value="1"/>
</dbReference>
<dbReference type="GO" id="GO:0016020">
    <property type="term" value="C:membrane"/>
    <property type="evidence" value="ECO:0007669"/>
    <property type="project" value="UniProtKB-SubCell"/>
</dbReference>
<dbReference type="InterPro" id="IPR050713">
    <property type="entry name" value="RTP_Phos/Ushers"/>
</dbReference>
<evidence type="ECO:0000259" key="2">
    <source>
        <dbReference type="PROSITE" id="PS50853"/>
    </source>
</evidence>
<sequence length="655" mass="67418">MTHSNRFRRTIGIAEISALILGTLGLVASELPQPAFAAPAGPYVISSTAMLSGTTITSPWVLDLSSSAHWAIGVNAAGGGVLVRRDTVSGVFTTSPMEADETAATAGTAILGSTQIAFVVSLKTGGARIVVLDTTTRSRVASAALPAAAVGSTAIGSSSQGYLFIVTPGSPTSILKVTVATGLLASALFIPAANSPATSAITRAGSLYVMTATSPTKVVVVKTNPGTTIESTTTLAAIAPSLNAPTFGLNDMWYSTTTTPGRVIGFNTSSKVITADFAGPAGSIGVKALTLDPTRETAWYTTTISGGGVLVNMRLSDGAVLSTTPLPSTVSPHAIFVSEYTVDVLSAVNAHVTRFALISPPDAPTGVAVLERSEGITVSWNPDASSETPVRYAVSVVGNGHIAGCETTATMCDVGGLVNGHQYTVRVRAISLVGFTESAPLSARPARLPDAPSALAATRGNRSIEIRWTPGADGGRPVERFVASANPGNHTCITTANGCTIGGLTNGVHYSITVRAETAMGASPQRSSTETVMPATLPSNPEHLTTWTEGRNRTIVVCAPGDAGGYRDASLRARVVRNGVPGESFRPSTISTIRIGGTKPQSLAIEIRAINAVGESLPLIIPIDTNPVRVNTSRSSQRSLLTSCKRRSMAFEIRP</sequence>
<proteinExistence type="predicted"/>
<dbReference type="AlphaFoldDB" id="A0A6J6F492"/>
<organism evidence="3">
    <name type="scientific">freshwater metagenome</name>
    <dbReference type="NCBI Taxonomy" id="449393"/>
    <lineage>
        <taxon>unclassified sequences</taxon>
        <taxon>metagenomes</taxon>
        <taxon>ecological metagenomes</taxon>
    </lineage>
</organism>
<dbReference type="CDD" id="cd00063">
    <property type="entry name" value="FN3"/>
    <property type="match status" value="2"/>
</dbReference>
<feature type="compositionally biased region" description="Polar residues" evidence="1">
    <location>
        <begin position="524"/>
        <end position="540"/>
    </location>
</feature>
<dbReference type="InterPro" id="IPR013783">
    <property type="entry name" value="Ig-like_fold"/>
</dbReference>
<name>A0A6J6F492_9ZZZZ</name>
<evidence type="ECO:0000256" key="1">
    <source>
        <dbReference type="SAM" id="MobiDB-lite"/>
    </source>
</evidence>
<feature type="domain" description="Fibronectin type-III" evidence="2">
    <location>
        <begin position="448"/>
        <end position="539"/>
    </location>
</feature>
<dbReference type="Gene3D" id="2.60.40.10">
    <property type="entry name" value="Immunoglobulins"/>
    <property type="match status" value="2"/>
</dbReference>
<feature type="region of interest" description="Disordered" evidence="1">
    <location>
        <begin position="521"/>
        <end position="540"/>
    </location>
</feature>
<dbReference type="InterPro" id="IPR003961">
    <property type="entry name" value="FN3_dom"/>
</dbReference>
<accession>A0A6J6F492</accession>
<dbReference type="PROSITE" id="PS50853">
    <property type="entry name" value="FN3"/>
    <property type="match status" value="2"/>
</dbReference>
<evidence type="ECO:0000313" key="3">
    <source>
        <dbReference type="EMBL" id="CAB4583207.1"/>
    </source>
</evidence>
<dbReference type="SUPFAM" id="SSF101898">
    <property type="entry name" value="NHL repeat"/>
    <property type="match status" value="1"/>
</dbReference>